<name>A0A2P6MKT0_ALKUR</name>
<organism evidence="2 3">
    <name type="scientific">Alkalicoccus urumqiensis</name>
    <name type="common">Bacillus urumqiensis</name>
    <dbReference type="NCBI Taxonomy" id="1548213"/>
    <lineage>
        <taxon>Bacteria</taxon>
        <taxon>Bacillati</taxon>
        <taxon>Bacillota</taxon>
        <taxon>Bacilli</taxon>
        <taxon>Bacillales</taxon>
        <taxon>Bacillaceae</taxon>
        <taxon>Alkalicoccus</taxon>
    </lineage>
</organism>
<dbReference type="EMBL" id="PVNS01000002">
    <property type="protein sequence ID" value="PRO66871.1"/>
    <property type="molecule type" value="Genomic_DNA"/>
</dbReference>
<dbReference type="Proteomes" id="UP000243650">
    <property type="component" value="Unassembled WGS sequence"/>
</dbReference>
<keyword evidence="1" id="KW-1133">Transmembrane helix</keyword>
<reference evidence="2 3" key="1">
    <citation type="submission" date="2018-03" db="EMBL/GenBank/DDBJ databases">
        <title>Bacillus urumqiensis sp. nov., a moderately haloalkaliphilic bacterium isolated from a salt lake.</title>
        <authorList>
            <person name="Zhao B."/>
            <person name="Liao Z."/>
        </authorList>
    </citation>
    <scope>NUCLEOTIDE SEQUENCE [LARGE SCALE GENOMIC DNA]</scope>
    <source>
        <strain evidence="2 3">BZ-SZ-XJ18</strain>
    </source>
</reference>
<evidence type="ECO:0000313" key="3">
    <source>
        <dbReference type="Proteomes" id="UP000243650"/>
    </source>
</evidence>
<comment type="caution">
    <text evidence="2">The sequence shown here is derived from an EMBL/GenBank/DDBJ whole genome shotgun (WGS) entry which is preliminary data.</text>
</comment>
<dbReference type="AlphaFoldDB" id="A0A2P6MKT0"/>
<keyword evidence="1" id="KW-0812">Transmembrane</keyword>
<protein>
    <submittedName>
        <fullName evidence="2">Uncharacterized protein</fullName>
    </submittedName>
</protein>
<evidence type="ECO:0000313" key="2">
    <source>
        <dbReference type="EMBL" id="PRO66871.1"/>
    </source>
</evidence>
<evidence type="ECO:0000256" key="1">
    <source>
        <dbReference type="SAM" id="Phobius"/>
    </source>
</evidence>
<keyword evidence="1" id="KW-0472">Membrane</keyword>
<feature type="transmembrane region" description="Helical" evidence="1">
    <location>
        <begin position="6"/>
        <end position="29"/>
    </location>
</feature>
<proteinExistence type="predicted"/>
<sequence length="166" mass="19321">MTWTGILLGTALLLLLQRPLYLAFLMIYGSILFKRKGKKPDNLVFSFEEMTYFVTLPNRSPHVEKAHSESYKSRTSWSGALSPSINAVFISICEKEEVRVAMMTHSRFKVPVLERMRFDGDVSEREFDMMKSCMLINRHTRSAFETEVYRQIHREDFIDVNNGKEG</sequence>
<accession>A0A2P6MKT0</accession>
<keyword evidence="3" id="KW-1185">Reference proteome</keyword>
<gene>
    <name evidence="2" type="ORF">C6I21_02815</name>
</gene>